<accession>A0ABU6ZKW6</accession>
<proteinExistence type="predicted"/>
<keyword evidence="1" id="KW-1133">Transmembrane helix</keyword>
<evidence type="ECO:0000256" key="1">
    <source>
        <dbReference type="SAM" id="Phobius"/>
    </source>
</evidence>
<reference evidence="2 3" key="1">
    <citation type="journal article" date="2023" name="Plants (Basel)">
        <title>Bridging the Gap: Combining Genomics and Transcriptomics Approaches to Understand Stylosanthes scabra, an Orphan Legume from the Brazilian Caatinga.</title>
        <authorList>
            <person name="Ferreira-Neto J.R.C."/>
            <person name="da Silva M.D."/>
            <person name="Binneck E."/>
            <person name="de Melo N.F."/>
            <person name="da Silva R.H."/>
            <person name="de Melo A.L.T.M."/>
            <person name="Pandolfi V."/>
            <person name="Bustamante F.O."/>
            <person name="Brasileiro-Vidal A.C."/>
            <person name="Benko-Iseppon A.M."/>
        </authorList>
    </citation>
    <scope>NUCLEOTIDE SEQUENCE [LARGE SCALE GENOMIC DNA]</scope>
    <source>
        <tissue evidence="2">Leaves</tissue>
    </source>
</reference>
<dbReference type="EMBL" id="JASCZI010272519">
    <property type="protein sequence ID" value="MED6222579.1"/>
    <property type="molecule type" value="Genomic_DNA"/>
</dbReference>
<sequence>MKDSDKPLKTKSMHRWWKPSCYEKLEKIGGSQFSAWASEYVPTYRLEIDTKIMGDAKIHGWKKSADNRWEALLTHSQMVRLAEVLDMYFVDPYSLPDKQLSCGVAANVARVSNKKGGLSISKLLSVSLASGIFLFAVTALGQLCLPHLFKEKKHLVDHRSLPSSEINIVMHGSLDATKLEEFCRFAVAKVKDDFGWSDEIREEDGIGIYIGKLPPFLRRGESVATLATTPENLDASVVESMDDIDSYQVVFSDDGKVIGFQPLSRVAVFQWAAHPLTRELYGGKKLSPGIVERGLKFSVPRSVYIVELFMSVNPNAYFALARPFR</sequence>
<keyword evidence="1" id="KW-0812">Transmembrane</keyword>
<organism evidence="2 3">
    <name type="scientific">Stylosanthes scabra</name>
    <dbReference type="NCBI Taxonomy" id="79078"/>
    <lineage>
        <taxon>Eukaryota</taxon>
        <taxon>Viridiplantae</taxon>
        <taxon>Streptophyta</taxon>
        <taxon>Embryophyta</taxon>
        <taxon>Tracheophyta</taxon>
        <taxon>Spermatophyta</taxon>
        <taxon>Magnoliopsida</taxon>
        <taxon>eudicotyledons</taxon>
        <taxon>Gunneridae</taxon>
        <taxon>Pentapetalae</taxon>
        <taxon>rosids</taxon>
        <taxon>fabids</taxon>
        <taxon>Fabales</taxon>
        <taxon>Fabaceae</taxon>
        <taxon>Papilionoideae</taxon>
        <taxon>50 kb inversion clade</taxon>
        <taxon>dalbergioids sensu lato</taxon>
        <taxon>Dalbergieae</taxon>
        <taxon>Pterocarpus clade</taxon>
        <taxon>Stylosanthes</taxon>
    </lineage>
</organism>
<gene>
    <name evidence="2" type="ORF">PIB30_118747</name>
</gene>
<keyword evidence="3" id="KW-1185">Reference proteome</keyword>
<dbReference type="PANTHER" id="PTHR35694:SF1">
    <property type="entry name" value="DENEDDYLASE"/>
    <property type="match status" value="1"/>
</dbReference>
<name>A0ABU6ZKW6_9FABA</name>
<evidence type="ECO:0000313" key="3">
    <source>
        <dbReference type="Proteomes" id="UP001341840"/>
    </source>
</evidence>
<feature type="transmembrane region" description="Helical" evidence="1">
    <location>
        <begin position="123"/>
        <end position="143"/>
    </location>
</feature>
<protein>
    <submittedName>
        <fullName evidence="2">Uncharacterized protein</fullName>
    </submittedName>
</protein>
<keyword evidence="1" id="KW-0472">Membrane</keyword>
<dbReference type="Proteomes" id="UP001341840">
    <property type="component" value="Unassembled WGS sequence"/>
</dbReference>
<dbReference type="PANTHER" id="PTHR35694">
    <property type="entry name" value="DENEDDYLASE"/>
    <property type="match status" value="1"/>
</dbReference>
<comment type="caution">
    <text evidence="2">The sequence shown here is derived from an EMBL/GenBank/DDBJ whole genome shotgun (WGS) entry which is preliminary data.</text>
</comment>
<evidence type="ECO:0000313" key="2">
    <source>
        <dbReference type="EMBL" id="MED6222579.1"/>
    </source>
</evidence>